<evidence type="ECO:0000313" key="7">
    <source>
        <dbReference type="EMBL" id="TFI57061.1"/>
    </source>
</evidence>
<dbReference type="GO" id="GO:0005886">
    <property type="term" value="C:plasma membrane"/>
    <property type="evidence" value="ECO:0007669"/>
    <property type="project" value="UniProtKB-SubCell"/>
</dbReference>
<sequence>MRRVIRLWLKSVPTMYGADAREGGSRASSLPTRRHYPMTGVGCLRPQIVLRTIQAGWRTVRSAAQDDFGMVASSIAFSSFLSLLPLLALVALTYGAFNDPEEVISDLRSLIRFIPAEARGFIDVWLGEALLQREGSSAGAAISLALLVYSASRAGRSLLYGLNVAYRVDRGRGFLARRATSIVIVAIAAAIITGALAAISILTFVSRFLPEVPFASEIAHIMFWAAAALAAGCGLTVIYRYGPAKEAHAASWRDVVPGAVIATLLWLLATGAFSFYLNRFDSLGRVYGSLAAIVLLQFWLLASAMVFLLGARFNVEVAEALDEQDRSGRTGPDGG</sequence>
<dbReference type="NCBIfam" id="TIGR00765">
    <property type="entry name" value="yihY_not_rbn"/>
    <property type="match status" value="1"/>
</dbReference>
<protein>
    <submittedName>
        <fullName evidence="7">YihY/virulence factor BrkB family protein</fullName>
    </submittedName>
</protein>
<feature type="transmembrane region" description="Helical" evidence="6">
    <location>
        <begin position="289"/>
        <end position="311"/>
    </location>
</feature>
<evidence type="ECO:0000256" key="5">
    <source>
        <dbReference type="ARBA" id="ARBA00023136"/>
    </source>
</evidence>
<keyword evidence="8" id="KW-1185">Reference proteome</keyword>
<evidence type="ECO:0000256" key="2">
    <source>
        <dbReference type="ARBA" id="ARBA00022475"/>
    </source>
</evidence>
<dbReference type="PANTHER" id="PTHR30213:SF0">
    <property type="entry name" value="UPF0761 MEMBRANE PROTEIN YIHY"/>
    <property type="match status" value="1"/>
</dbReference>
<feature type="transmembrane region" description="Helical" evidence="6">
    <location>
        <begin position="182"/>
        <end position="209"/>
    </location>
</feature>
<feature type="transmembrane region" description="Helical" evidence="6">
    <location>
        <begin position="221"/>
        <end position="242"/>
    </location>
</feature>
<keyword evidence="3 6" id="KW-0812">Transmembrane</keyword>
<evidence type="ECO:0000256" key="1">
    <source>
        <dbReference type="ARBA" id="ARBA00004651"/>
    </source>
</evidence>
<gene>
    <name evidence="7" type="ORF">E2493_17055</name>
</gene>
<keyword evidence="2" id="KW-1003">Cell membrane</keyword>
<evidence type="ECO:0000256" key="4">
    <source>
        <dbReference type="ARBA" id="ARBA00022989"/>
    </source>
</evidence>
<dbReference type="PANTHER" id="PTHR30213">
    <property type="entry name" value="INNER MEMBRANE PROTEIN YHJD"/>
    <property type="match status" value="1"/>
</dbReference>
<feature type="transmembrane region" description="Helical" evidence="6">
    <location>
        <begin position="68"/>
        <end position="97"/>
    </location>
</feature>
<evidence type="ECO:0000313" key="8">
    <source>
        <dbReference type="Proteomes" id="UP000298213"/>
    </source>
</evidence>
<reference evidence="7 8" key="1">
    <citation type="submission" date="2019-03" db="EMBL/GenBank/DDBJ databases">
        <title>Genome sequence of Sphingomonas sp. 17J27-24.</title>
        <authorList>
            <person name="Kim M."/>
            <person name="Maeng S."/>
            <person name="Sathiyaraj S."/>
        </authorList>
    </citation>
    <scope>NUCLEOTIDE SEQUENCE [LARGE SCALE GENOMIC DNA]</scope>
    <source>
        <strain evidence="7 8">17J27-24</strain>
    </source>
</reference>
<proteinExistence type="predicted"/>
<dbReference type="Proteomes" id="UP000298213">
    <property type="component" value="Unassembled WGS sequence"/>
</dbReference>
<keyword evidence="5 6" id="KW-0472">Membrane</keyword>
<dbReference type="InterPro" id="IPR017039">
    <property type="entry name" value="Virul_fac_BrkB"/>
</dbReference>
<evidence type="ECO:0000256" key="3">
    <source>
        <dbReference type="ARBA" id="ARBA00022692"/>
    </source>
</evidence>
<feature type="transmembrane region" description="Helical" evidence="6">
    <location>
        <begin position="254"/>
        <end position="277"/>
    </location>
</feature>
<comment type="subcellular location">
    <subcellularLocation>
        <location evidence="1">Cell membrane</location>
        <topology evidence="1">Multi-pass membrane protein</topology>
    </subcellularLocation>
</comment>
<name>A0A4Y8ZM38_9SPHN</name>
<dbReference type="Pfam" id="PF03631">
    <property type="entry name" value="Virul_fac_BrkB"/>
    <property type="match status" value="1"/>
</dbReference>
<evidence type="ECO:0000256" key="6">
    <source>
        <dbReference type="SAM" id="Phobius"/>
    </source>
</evidence>
<organism evidence="7 8">
    <name type="scientific">Sphingomonas parva</name>
    <dbReference type="NCBI Taxonomy" id="2555898"/>
    <lineage>
        <taxon>Bacteria</taxon>
        <taxon>Pseudomonadati</taxon>
        <taxon>Pseudomonadota</taxon>
        <taxon>Alphaproteobacteria</taxon>
        <taxon>Sphingomonadales</taxon>
        <taxon>Sphingomonadaceae</taxon>
        <taxon>Sphingomonas</taxon>
    </lineage>
</organism>
<accession>A0A4Y8ZM38</accession>
<dbReference type="PIRSF" id="PIRSF035875">
    <property type="entry name" value="RNase_BN"/>
    <property type="match status" value="1"/>
</dbReference>
<dbReference type="EMBL" id="SPDV01000040">
    <property type="protein sequence ID" value="TFI57061.1"/>
    <property type="molecule type" value="Genomic_DNA"/>
</dbReference>
<dbReference type="AlphaFoldDB" id="A0A4Y8ZM38"/>
<keyword evidence="4 6" id="KW-1133">Transmembrane helix</keyword>
<feature type="transmembrane region" description="Helical" evidence="6">
    <location>
        <begin position="140"/>
        <end position="162"/>
    </location>
</feature>
<comment type="caution">
    <text evidence="7">The sequence shown here is derived from an EMBL/GenBank/DDBJ whole genome shotgun (WGS) entry which is preliminary data.</text>
</comment>